<comment type="subcellular location">
    <subcellularLocation>
        <location evidence="10">Cell membrane</location>
        <topology evidence="10">Multi-pass membrane protein</topology>
    </subcellularLocation>
    <subcellularLocation>
        <location evidence="1 12">Membrane</location>
        <topology evidence="1 12">Multi-pass membrane protein</topology>
    </subcellularLocation>
</comment>
<dbReference type="GO" id="GO:0043952">
    <property type="term" value="P:protein transport by the Sec complex"/>
    <property type="evidence" value="ECO:0007669"/>
    <property type="project" value="UniProtKB-UniRule"/>
</dbReference>
<dbReference type="InterPro" id="IPR023201">
    <property type="entry name" value="SecY_dom_sf"/>
</dbReference>
<dbReference type="Gene3D" id="1.10.3370.10">
    <property type="entry name" value="SecY subunit domain"/>
    <property type="match status" value="1"/>
</dbReference>
<organism evidence="14 15">
    <name type="scientific">Candidatus Portnoybacteria bacterium CG23_combo_of_CG06-09_8_20_14_all_37_13</name>
    <dbReference type="NCBI Taxonomy" id="1974819"/>
    <lineage>
        <taxon>Bacteria</taxon>
        <taxon>Candidatus Portnoyibacteriota</taxon>
    </lineage>
</organism>
<gene>
    <name evidence="10" type="primary">secY</name>
    <name evidence="14" type="ORF">COX44_02255</name>
</gene>
<evidence type="ECO:0000256" key="10">
    <source>
        <dbReference type="HAMAP-Rule" id="MF_01465"/>
    </source>
</evidence>
<accession>A0A2G9YE53</accession>
<evidence type="ECO:0000256" key="1">
    <source>
        <dbReference type="ARBA" id="ARBA00004141"/>
    </source>
</evidence>
<evidence type="ECO:0000256" key="11">
    <source>
        <dbReference type="RuleBase" id="RU000537"/>
    </source>
</evidence>
<keyword evidence="6 10" id="KW-1133">Transmembrane helix</keyword>
<dbReference type="EMBL" id="PCRH01000049">
    <property type="protein sequence ID" value="PIP17013.1"/>
    <property type="molecule type" value="Genomic_DNA"/>
</dbReference>
<feature type="transmembrane region" description="Helical" evidence="10">
    <location>
        <begin position="70"/>
        <end position="92"/>
    </location>
</feature>
<keyword evidence="8 10" id="KW-0472">Membrane</keyword>
<evidence type="ECO:0000256" key="13">
    <source>
        <dbReference type="RuleBase" id="RU004349"/>
    </source>
</evidence>
<comment type="function">
    <text evidence="10 11">The central subunit of the protein translocation channel SecYEG. Consists of two halves formed by TMs 1-5 and 6-10. These two domains form a lateral gate at the front which open onto the bilayer between TMs 2 and 7, and are clamped together by SecE at the back. The channel is closed by both a pore ring composed of hydrophobic SecY resides and a short helix (helix 2A) on the extracellular side of the membrane which forms a plug. The plug probably moves laterally to allow the channel to open. The ring and the pore may move independently.</text>
</comment>
<reference evidence="14 15" key="1">
    <citation type="submission" date="2017-09" db="EMBL/GenBank/DDBJ databases">
        <title>Depth-based differentiation of microbial function through sediment-hosted aquifers and enrichment of novel symbionts in the deep terrestrial subsurface.</title>
        <authorList>
            <person name="Probst A.J."/>
            <person name="Ladd B."/>
            <person name="Jarett J.K."/>
            <person name="Geller-Mcgrath D.E."/>
            <person name="Sieber C.M."/>
            <person name="Emerson J.B."/>
            <person name="Anantharaman K."/>
            <person name="Thomas B.C."/>
            <person name="Malmstrom R."/>
            <person name="Stieglmeier M."/>
            <person name="Klingl A."/>
            <person name="Woyke T."/>
            <person name="Ryan C.M."/>
            <person name="Banfield J.F."/>
        </authorList>
    </citation>
    <scope>NUCLEOTIDE SEQUENCE [LARGE SCALE GENOMIC DNA]</scope>
    <source>
        <strain evidence="14">CG23_combo_of_CG06-09_8_20_14_all_37_13</strain>
    </source>
</reference>
<dbReference type="PRINTS" id="PR00303">
    <property type="entry name" value="SECYTRNLCASE"/>
</dbReference>
<evidence type="ECO:0000256" key="3">
    <source>
        <dbReference type="ARBA" id="ARBA00022448"/>
    </source>
</evidence>
<dbReference type="InterPro" id="IPR030659">
    <property type="entry name" value="SecY_CS"/>
</dbReference>
<evidence type="ECO:0000256" key="2">
    <source>
        <dbReference type="ARBA" id="ARBA00005751"/>
    </source>
</evidence>
<keyword evidence="5 10" id="KW-0653">Protein transport</keyword>
<evidence type="ECO:0000256" key="6">
    <source>
        <dbReference type="ARBA" id="ARBA00022989"/>
    </source>
</evidence>
<feature type="transmembrane region" description="Helical" evidence="10">
    <location>
        <begin position="262"/>
        <end position="285"/>
    </location>
</feature>
<dbReference type="AlphaFoldDB" id="A0A2G9YE53"/>
<comment type="subunit">
    <text evidence="10">Component of the Sec protein translocase complex. Heterotrimer consisting of SecY, SecE and SecG subunits. The heterotrimers can form oligomers, although 1 heterotrimer is thought to be able to translocate proteins. Interacts with the ribosome. Interacts with SecDF, and other proteins may be involved. Interacts with SecA.</text>
</comment>
<dbReference type="Pfam" id="PF00344">
    <property type="entry name" value="SecY"/>
    <property type="match status" value="1"/>
</dbReference>
<evidence type="ECO:0000256" key="5">
    <source>
        <dbReference type="ARBA" id="ARBA00022927"/>
    </source>
</evidence>
<dbReference type="NCBIfam" id="TIGR00967">
    <property type="entry name" value="3a0501s007"/>
    <property type="match status" value="1"/>
</dbReference>
<dbReference type="GO" id="GO:0065002">
    <property type="term" value="P:intracellular protein transmembrane transport"/>
    <property type="evidence" value="ECO:0007669"/>
    <property type="project" value="UniProtKB-UniRule"/>
</dbReference>
<protein>
    <recommendedName>
        <fullName evidence="9 10">Protein translocase subunit SecY</fullName>
    </recommendedName>
</protein>
<comment type="similarity">
    <text evidence="2 10 13">Belongs to the SecY/SEC61-alpha family.</text>
</comment>
<keyword evidence="10" id="KW-1003">Cell membrane</keyword>
<sequence>MFEKIIQLFKAKDLRNKILFVLSMLVVFRIAAAIPVPGIDLLKLKRFFETNQLFGLLNIFSGGAMSNFSIAMLGVAPYITATIIMQLLTMIFPQIEEMYKEQGEAGRHKFNQISRLLTVPLGALQSYAMITLLQKQAVIGLLSLTNLITTIVIITAGTVFLMWLGELISEKGIGNGVSLIIFAGIIAGMPISIQQILATWDPSKIPMILGFIVAAILIIAGIVIVTEAQRNIAINYAKRIRGHRVYGGVSTYLPMRLNQAGVIPIIFAISIMLFPSMAASFLATTKISWLATGSQYLANLFQNQLLYSVLYFVLVILFTYFYTAITFDPKTIAENLQKQGGFVPGIRPGEPTAHHLKFILHRITLVGAIFLGLIAVLPFIMQSATRISALAIGGTGLLIVVSVVLETMKQIDSQLVMREYEGF</sequence>
<name>A0A2G9YE53_9BACT</name>
<dbReference type="PROSITE" id="PS00755">
    <property type="entry name" value="SECY_1"/>
    <property type="match status" value="1"/>
</dbReference>
<feature type="transmembrane region" description="Helical" evidence="10">
    <location>
        <begin position="205"/>
        <end position="225"/>
    </location>
</feature>
<feature type="transmembrane region" description="Helical" evidence="10">
    <location>
        <begin position="363"/>
        <end position="381"/>
    </location>
</feature>
<dbReference type="PANTHER" id="PTHR10906">
    <property type="entry name" value="SECY/SEC61-ALPHA FAMILY MEMBER"/>
    <property type="match status" value="1"/>
</dbReference>
<dbReference type="InterPro" id="IPR026593">
    <property type="entry name" value="SecY"/>
</dbReference>
<evidence type="ECO:0000256" key="9">
    <source>
        <dbReference type="ARBA" id="ARBA00039733"/>
    </source>
</evidence>
<dbReference type="InterPro" id="IPR002208">
    <property type="entry name" value="SecY/SEC61-alpha"/>
</dbReference>
<dbReference type="GO" id="GO:0006605">
    <property type="term" value="P:protein targeting"/>
    <property type="evidence" value="ECO:0007669"/>
    <property type="project" value="UniProtKB-UniRule"/>
</dbReference>
<evidence type="ECO:0000256" key="7">
    <source>
        <dbReference type="ARBA" id="ARBA00023010"/>
    </source>
</evidence>
<evidence type="ECO:0000256" key="4">
    <source>
        <dbReference type="ARBA" id="ARBA00022692"/>
    </source>
</evidence>
<dbReference type="SUPFAM" id="SSF103491">
    <property type="entry name" value="Preprotein translocase SecY subunit"/>
    <property type="match status" value="1"/>
</dbReference>
<feature type="transmembrane region" description="Helical" evidence="10">
    <location>
        <begin position="387"/>
        <end position="408"/>
    </location>
</feature>
<evidence type="ECO:0000256" key="12">
    <source>
        <dbReference type="RuleBase" id="RU003484"/>
    </source>
</evidence>
<dbReference type="HAMAP" id="MF_01465">
    <property type="entry name" value="SecY"/>
    <property type="match status" value="1"/>
</dbReference>
<dbReference type="GO" id="GO:0005886">
    <property type="term" value="C:plasma membrane"/>
    <property type="evidence" value="ECO:0007669"/>
    <property type="project" value="UniProtKB-SubCell"/>
</dbReference>
<keyword evidence="7 10" id="KW-0811">Translocation</keyword>
<proteinExistence type="inferred from homology"/>
<evidence type="ECO:0000256" key="8">
    <source>
        <dbReference type="ARBA" id="ARBA00023136"/>
    </source>
</evidence>
<comment type="caution">
    <text evidence="14">The sequence shown here is derived from an EMBL/GenBank/DDBJ whole genome shotgun (WGS) entry which is preliminary data.</text>
</comment>
<feature type="transmembrane region" description="Helical" evidence="10">
    <location>
        <begin position="305"/>
        <end position="325"/>
    </location>
</feature>
<feature type="transmembrane region" description="Helical" evidence="10">
    <location>
        <begin position="176"/>
        <end position="193"/>
    </location>
</feature>
<keyword evidence="3 10" id="KW-0813">Transport</keyword>
<comment type="caution">
    <text evidence="10">Lacks conserved residue(s) required for the propagation of feature annotation.</text>
</comment>
<dbReference type="Proteomes" id="UP000231480">
    <property type="component" value="Unassembled WGS sequence"/>
</dbReference>
<dbReference type="PROSITE" id="PS00756">
    <property type="entry name" value="SECY_2"/>
    <property type="match status" value="1"/>
</dbReference>
<dbReference type="PIRSF" id="PIRSF004557">
    <property type="entry name" value="SecY"/>
    <property type="match status" value="1"/>
</dbReference>
<dbReference type="FunFam" id="1.10.3370.10:FF:000001">
    <property type="entry name" value="Preprotein translocase subunit SecY"/>
    <property type="match status" value="1"/>
</dbReference>
<keyword evidence="4 10" id="KW-0812">Transmembrane</keyword>
<evidence type="ECO:0000313" key="14">
    <source>
        <dbReference type="EMBL" id="PIP17013.1"/>
    </source>
</evidence>
<evidence type="ECO:0000313" key="15">
    <source>
        <dbReference type="Proteomes" id="UP000231480"/>
    </source>
</evidence>
<feature type="transmembrane region" description="Helical" evidence="10">
    <location>
        <begin position="139"/>
        <end position="164"/>
    </location>
</feature>